<proteinExistence type="predicted"/>
<dbReference type="EMBL" id="CAJGYO010000009">
    <property type="protein sequence ID" value="CAD6253355.1"/>
    <property type="molecule type" value="Genomic_DNA"/>
</dbReference>
<evidence type="ECO:0000313" key="4">
    <source>
        <dbReference type="Proteomes" id="UP000604825"/>
    </source>
</evidence>
<name>A0A811Q9F6_9POAL</name>
<evidence type="ECO:0000256" key="1">
    <source>
        <dbReference type="SAM" id="MobiDB-lite"/>
    </source>
</evidence>
<dbReference type="InterPro" id="IPR005174">
    <property type="entry name" value="KIB1-4_b-propeller"/>
</dbReference>
<feature type="compositionally biased region" description="Gly residues" evidence="1">
    <location>
        <begin position="9"/>
        <end position="19"/>
    </location>
</feature>
<comment type="caution">
    <text evidence="3">The sequence shown here is derived from an EMBL/GenBank/DDBJ whole genome shotgun (WGS) entry which is preliminary data.</text>
</comment>
<dbReference type="PANTHER" id="PTHR44586:SF23">
    <property type="entry name" value="F-BOX DOMAIN-CONTAINING PROTEIN"/>
    <property type="match status" value="1"/>
</dbReference>
<evidence type="ECO:0000313" key="3">
    <source>
        <dbReference type="EMBL" id="CAD6253355.1"/>
    </source>
</evidence>
<evidence type="ECO:0000259" key="2">
    <source>
        <dbReference type="Pfam" id="PF03478"/>
    </source>
</evidence>
<feature type="domain" description="KIB1-4 beta-propeller" evidence="2">
    <location>
        <begin position="97"/>
        <end position="424"/>
    </location>
</feature>
<dbReference type="Proteomes" id="UP000604825">
    <property type="component" value="Unassembled WGS sequence"/>
</dbReference>
<protein>
    <recommendedName>
        <fullName evidence="2">KIB1-4 beta-propeller domain-containing protein</fullName>
    </recommendedName>
</protein>
<sequence length="573" mass="63370">MEPAINNGSGSGSGSGPIAGDGRDWSRLPEDLLVSVLRAVHVADAICSGAVCTSWNAAYATFRRLRVPSPKQPPCLLYASDALGPGDAALHCPCTGATLRIPFPRAPLARRPLLGSGHGWLVTADEASDLHLLNPVTGAHVALPPITALHHVRRGTDEKGDPAYLVYENLLEFSYSKRRFERDTQPTILEVDRAHEFMYYRVVLSASPSAGRACVVLLLHMPDGEVSFARLGDDRWTWVAPGADDDDTGLPSRFGYRDAMYSAADGLFYLVRLDAFMCSLDLNGPSPVARKVLNYLPKSVDPTKYLVQTPAGDILQVWRLKDYIDSTMPVHFPPDYVDDGERGMDPCLEHNTIEMQLYKVDLHRQRAELIKSLPEYALFLGFNGSMCLPVKDFPGLKPNCAYMTDDSVEYVSFWKLNRREIGIWSIAEQSTQGQSCRTPQLQSVLDQKLCDEALEGDDSTDGRELKKCMAEDSGLAANWISAADIEVVNPSSNAVEEHGSKSFHAEEIKKQGTLYREFLSVIPLGWGSNGQWRSSRKLTSFITVAVMFEIKGRVLRAQQENRIISSGNQYGRK</sequence>
<keyword evidence="4" id="KW-1185">Reference proteome</keyword>
<gene>
    <name evidence="3" type="ORF">NCGR_LOCUS36983</name>
</gene>
<organism evidence="3 4">
    <name type="scientific">Miscanthus lutarioriparius</name>
    <dbReference type="NCBI Taxonomy" id="422564"/>
    <lineage>
        <taxon>Eukaryota</taxon>
        <taxon>Viridiplantae</taxon>
        <taxon>Streptophyta</taxon>
        <taxon>Embryophyta</taxon>
        <taxon>Tracheophyta</taxon>
        <taxon>Spermatophyta</taxon>
        <taxon>Magnoliopsida</taxon>
        <taxon>Liliopsida</taxon>
        <taxon>Poales</taxon>
        <taxon>Poaceae</taxon>
        <taxon>PACMAD clade</taxon>
        <taxon>Panicoideae</taxon>
        <taxon>Andropogonodae</taxon>
        <taxon>Andropogoneae</taxon>
        <taxon>Saccharinae</taxon>
        <taxon>Miscanthus</taxon>
    </lineage>
</organism>
<dbReference type="SUPFAM" id="SSF81383">
    <property type="entry name" value="F-box domain"/>
    <property type="match status" value="1"/>
</dbReference>
<accession>A0A811Q9F6</accession>
<feature type="region of interest" description="Disordered" evidence="1">
    <location>
        <begin position="1"/>
        <end position="21"/>
    </location>
</feature>
<dbReference type="Gene3D" id="1.20.1280.50">
    <property type="match status" value="1"/>
</dbReference>
<dbReference type="OrthoDB" id="643749at2759"/>
<dbReference type="AlphaFoldDB" id="A0A811Q9F6"/>
<dbReference type="InterPro" id="IPR036047">
    <property type="entry name" value="F-box-like_dom_sf"/>
</dbReference>
<dbReference type="Pfam" id="PF03478">
    <property type="entry name" value="Beta-prop_KIB1-4"/>
    <property type="match status" value="1"/>
</dbReference>
<dbReference type="PANTHER" id="PTHR44586">
    <property type="entry name" value="F-BOX DOMAIN CONTAINING PROTEIN, EXPRESSED"/>
    <property type="match status" value="1"/>
</dbReference>
<reference evidence="3" key="1">
    <citation type="submission" date="2020-10" db="EMBL/GenBank/DDBJ databases">
        <authorList>
            <person name="Han B."/>
            <person name="Lu T."/>
            <person name="Zhao Q."/>
            <person name="Huang X."/>
            <person name="Zhao Y."/>
        </authorList>
    </citation>
    <scope>NUCLEOTIDE SEQUENCE</scope>
</reference>